<dbReference type="InterPro" id="IPR036259">
    <property type="entry name" value="MFS_trans_sf"/>
</dbReference>
<organism evidence="10 11">
    <name type="scientific">Parambassis ranga</name>
    <name type="common">Indian glassy fish</name>
    <dbReference type="NCBI Taxonomy" id="210632"/>
    <lineage>
        <taxon>Eukaryota</taxon>
        <taxon>Metazoa</taxon>
        <taxon>Chordata</taxon>
        <taxon>Craniata</taxon>
        <taxon>Vertebrata</taxon>
        <taxon>Euteleostomi</taxon>
        <taxon>Actinopterygii</taxon>
        <taxon>Neopterygii</taxon>
        <taxon>Teleostei</taxon>
        <taxon>Neoteleostei</taxon>
        <taxon>Acanthomorphata</taxon>
        <taxon>Ovalentaria</taxon>
        <taxon>Ambassidae</taxon>
        <taxon>Parambassis</taxon>
    </lineage>
</organism>
<dbReference type="GO" id="GO:0016324">
    <property type="term" value="C:apical plasma membrane"/>
    <property type="evidence" value="ECO:0007669"/>
    <property type="project" value="TreeGrafter"/>
</dbReference>
<reference evidence="11" key="1">
    <citation type="submission" date="2025-08" db="UniProtKB">
        <authorList>
            <consortium name="RefSeq"/>
        </authorList>
    </citation>
    <scope>IDENTIFICATION</scope>
</reference>
<comment type="similarity">
    <text evidence="2 7">Belongs to the reduced folate carrier (RFC) transporter (TC 2.A.48) family.</text>
</comment>
<evidence type="ECO:0000256" key="9">
    <source>
        <dbReference type="SAM" id="Phobius"/>
    </source>
</evidence>
<evidence type="ECO:0000256" key="8">
    <source>
        <dbReference type="SAM" id="MobiDB-lite"/>
    </source>
</evidence>
<proteinExistence type="inferred from homology"/>
<feature type="transmembrane region" description="Helical" evidence="9">
    <location>
        <begin position="215"/>
        <end position="233"/>
    </location>
</feature>
<dbReference type="GeneID" id="114427193"/>
<dbReference type="RefSeq" id="XP_028250870.1">
    <property type="nucleotide sequence ID" value="XM_028395069.1"/>
</dbReference>
<sequence length="527" mass="58553">MVADDTVGSGDRSEGETEMDQKVPACEDAEADGDVEMAASPAEDPPEDARKWNWSVIFLCFYGYMASIKPGEPFITPYLLSSEKNFTREQVTNEITPVLTYSYMAVLVPAFLLTDLLRYKPVLIIQGISQVVIWIILLLGSTLLQMQFMEFFYGITMACRVAYSSYIFSLVNPVLYQRVAGYSRSSVLLGVFSSSVLGQLCMSLGNITFYTLNAISLGFVSFGLLLSLCLPWPKRSMFFNRAKNQEQRELAAEAAKSELDKMNPKQGVSSSASASPCSASCWKDSVFVQMLLEVRNVVKRPNLRLWSLWWIFNSTGYYLVLFYVHILWNKVTDNKKVYNGGVEAASTLLSAMTSFAAGFVKIRWNVWSELVIGIITAVQAGLLLLMGTTEDIWVCYIAYVLFRGFYQFLVPIATFQIASSLTKELCALVFGINTFLGTILKSIINLIFSDKRGLGLDVQSQFHVYFIYFTILTVVYLVCAAVVIIRHYRNQPTEGGGTSDQAPSTELSPVAVSSEAEPLSNGNSAKA</sequence>
<dbReference type="GO" id="GO:0098838">
    <property type="term" value="P:folate transmembrane transport"/>
    <property type="evidence" value="ECO:0007669"/>
    <property type="project" value="TreeGrafter"/>
</dbReference>
<feature type="transmembrane region" description="Helical" evidence="9">
    <location>
        <begin position="393"/>
        <end position="413"/>
    </location>
</feature>
<feature type="transmembrane region" description="Helical" evidence="9">
    <location>
        <begin position="124"/>
        <end position="145"/>
    </location>
</feature>
<dbReference type="InParanoid" id="A0A6P7H6S3"/>
<dbReference type="PANTHER" id="PTHR10686">
    <property type="entry name" value="FOLATE TRANSPORTER"/>
    <property type="match status" value="1"/>
</dbReference>
<evidence type="ECO:0000256" key="7">
    <source>
        <dbReference type="PIRNR" id="PIRNR028739"/>
    </source>
</evidence>
<protein>
    <submittedName>
        <fullName evidence="11">Folate transporter 1</fullName>
    </submittedName>
</protein>
<evidence type="ECO:0000313" key="10">
    <source>
        <dbReference type="Proteomes" id="UP000515145"/>
    </source>
</evidence>
<dbReference type="OrthoDB" id="18814at2759"/>
<evidence type="ECO:0000256" key="1">
    <source>
        <dbReference type="ARBA" id="ARBA00004141"/>
    </source>
</evidence>
<dbReference type="PANTHER" id="PTHR10686:SF12">
    <property type="entry name" value="REDUCED FOLATE TRANSPORTER"/>
    <property type="match status" value="1"/>
</dbReference>
<keyword evidence="3 7" id="KW-0813">Transport</keyword>
<keyword evidence="4 9" id="KW-0812">Transmembrane</keyword>
<dbReference type="AlphaFoldDB" id="A0A6P7H6S3"/>
<evidence type="ECO:0000256" key="2">
    <source>
        <dbReference type="ARBA" id="ARBA00005773"/>
    </source>
</evidence>
<evidence type="ECO:0000313" key="11">
    <source>
        <dbReference type="RefSeq" id="XP_028250870.1"/>
    </source>
</evidence>
<evidence type="ECO:0000256" key="4">
    <source>
        <dbReference type="ARBA" id="ARBA00022692"/>
    </source>
</evidence>
<feature type="compositionally biased region" description="Basic and acidic residues" evidence="8">
    <location>
        <begin position="11"/>
        <end position="21"/>
    </location>
</feature>
<feature type="transmembrane region" description="Helical" evidence="9">
    <location>
        <begin position="98"/>
        <end position="117"/>
    </location>
</feature>
<name>A0A6P7H6S3_9TELE</name>
<dbReference type="GO" id="GO:0016323">
    <property type="term" value="C:basolateral plasma membrane"/>
    <property type="evidence" value="ECO:0007669"/>
    <property type="project" value="TreeGrafter"/>
</dbReference>
<feature type="transmembrane region" description="Helical" evidence="9">
    <location>
        <begin position="305"/>
        <end position="328"/>
    </location>
</feature>
<dbReference type="Pfam" id="PF01770">
    <property type="entry name" value="Folate_carrier"/>
    <property type="match status" value="1"/>
</dbReference>
<dbReference type="Gene3D" id="1.20.1250.20">
    <property type="entry name" value="MFS general substrate transporter like domains"/>
    <property type="match status" value="1"/>
</dbReference>
<dbReference type="FunFam" id="1.20.1250.20:FF:000225">
    <property type="entry name" value="Solute carrier family 19 member 1"/>
    <property type="match status" value="1"/>
</dbReference>
<feature type="transmembrane region" description="Helical" evidence="9">
    <location>
        <begin position="425"/>
        <end position="444"/>
    </location>
</feature>
<dbReference type="Proteomes" id="UP000515145">
    <property type="component" value="Chromosome 2"/>
</dbReference>
<feature type="transmembrane region" description="Helical" evidence="9">
    <location>
        <begin position="464"/>
        <end position="485"/>
    </location>
</feature>
<dbReference type="InterPro" id="IPR002666">
    <property type="entry name" value="Folate_carrier"/>
</dbReference>
<feature type="transmembrane region" description="Helical" evidence="9">
    <location>
        <begin position="187"/>
        <end position="209"/>
    </location>
</feature>
<feature type="region of interest" description="Disordered" evidence="8">
    <location>
        <begin position="1"/>
        <end position="47"/>
    </location>
</feature>
<feature type="transmembrane region" description="Helical" evidence="9">
    <location>
        <begin position="367"/>
        <end position="387"/>
    </location>
</feature>
<dbReference type="FunCoup" id="A0A6P7H6S3">
    <property type="interactions" value="48"/>
</dbReference>
<evidence type="ECO:0000256" key="3">
    <source>
        <dbReference type="ARBA" id="ARBA00022448"/>
    </source>
</evidence>
<feature type="transmembrane region" description="Helical" evidence="9">
    <location>
        <begin position="151"/>
        <end position="175"/>
    </location>
</feature>
<feature type="transmembrane region" description="Helical" evidence="9">
    <location>
        <begin position="340"/>
        <end position="360"/>
    </location>
</feature>
<dbReference type="GO" id="GO:0008518">
    <property type="term" value="F:folate:monoatomic anion antiporter activity"/>
    <property type="evidence" value="ECO:0007669"/>
    <property type="project" value="TreeGrafter"/>
</dbReference>
<dbReference type="SUPFAM" id="SSF103473">
    <property type="entry name" value="MFS general substrate transporter"/>
    <property type="match status" value="1"/>
</dbReference>
<dbReference type="PIRSF" id="PIRSF028739">
    <property type="entry name" value="Folate_carrier"/>
    <property type="match status" value="1"/>
</dbReference>
<comment type="subcellular location">
    <subcellularLocation>
        <location evidence="1 7">Membrane</location>
        <topology evidence="1 7">Multi-pass membrane protein</topology>
    </subcellularLocation>
</comment>
<evidence type="ECO:0000256" key="5">
    <source>
        <dbReference type="ARBA" id="ARBA00022989"/>
    </source>
</evidence>
<dbReference type="NCBIfam" id="TIGR00806">
    <property type="entry name" value="rfc"/>
    <property type="match status" value="1"/>
</dbReference>
<keyword evidence="6 7" id="KW-0472">Membrane</keyword>
<dbReference type="GO" id="GO:0005542">
    <property type="term" value="F:folic acid binding"/>
    <property type="evidence" value="ECO:0007669"/>
    <property type="project" value="TreeGrafter"/>
</dbReference>
<keyword evidence="10" id="KW-1185">Reference proteome</keyword>
<keyword evidence="5 9" id="KW-1133">Transmembrane helix</keyword>
<accession>A0A6P7H6S3</accession>
<evidence type="ECO:0000256" key="6">
    <source>
        <dbReference type="ARBA" id="ARBA00023136"/>
    </source>
</evidence>
<dbReference type="CTD" id="6573"/>
<gene>
    <name evidence="11" type="primary">slc19a1</name>
</gene>
<feature type="region of interest" description="Disordered" evidence="8">
    <location>
        <begin position="493"/>
        <end position="527"/>
    </location>
</feature>